<evidence type="ECO:0000256" key="5">
    <source>
        <dbReference type="ARBA" id="ARBA00005051"/>
    </source>
</evidence>
<dbReference type="GO" id="GO:0005524">
    <property type="term" value="F:ATP binding"/>
    <property type="evidence" value="ECO:0007669"/>
    <property type="project" value="UniProtKB-KW"/>
</dbReference>
<keyword evidence="9" id="KW-0547">Nucleotide-binding</keyword>
<keyword evidence="17" id="KW-1185">Reference proteome</keyword>
<evidence type="ECO:0000256" key="14">
    <source>
        <dbReference type="ARBA" id="ARBA00023268"/>
    </source>
</evidence>
<comment type="catalytic activity">
    <reaction evidence="1">
        <text>(7,8-dihydropterin-6-yl)methyl diphosphate + 4-aminobenzoate = 7,8-dihydropteroate + diphosphate</text>
        <dbReference type="Rhea" id="RHEA:19949"/>
        <dbReference type="ChEBI" id="CHEBI:17836"/>
        <dbReference type="ChEBI" id="CHEBI:17839"/>
        <dbReference type="ChEBI" id="CHEBI:33019"/>
        <dbReference type="ChEBI" id="CHEBI:72950"/>
        <dbReference type="EC" id="2.5.1.15"/>
    </reaction>
</comment>
<comment type="pathway">
    <text evidence="4">Cofactor biosynthesis; tetrahydrofolate biosynthesis; 7,8-dihydrofolate from 2-amino-4-hydroxy-6-hydroxymethyl-7,8-dihydropteridine diphosphate and 4-aminobenzoate: step 1/2.</text>
</comment>
<evidence type="ECO:0000256" key="3">
    <source>
        <dbReference type="ARBA" id="ARBA00001946"/>
    </source>
</evidence>
<dbReference type="PROSITE" id="PS00792">
    <property type="entry name" value="DHPS_1"/>
    <property type="match status" value="1"/>
</dbReference>
<dbReference type="InterPro" id="IPR035907">
    <property type="entry name" value="Hppk_sf"/>
</dbReference>
<comment type="cofactor">
    <cofactor evidence="3">
        <name>Mg(2+)</name>
        <dbReference type="ChEBI" id="CHEBI:18420"/>
    </cofactor>
</comment>
<accession>A0AB34IXP2</accession>
<dbReference type="NCBIfam" id="TIGR01498">
    <property type="entry name" value="folK"/>
    <property type="match status" value="1"/>
</dbReference>
<dbReference type="CDD" id="cd00739">
    <property type="entry name" value="DHPS"/>
    <property type="match status" value="1"/>
</dbReference>
<dbReference type="CDD" id="cd00483">
    <property type="entry name" value="HPPK"/>
    <property type="match status" value="1"/>
</dbReference>
<dbReference type="AlphaFoldDB" id="A0AB34IXP2"/>
<dbReference type="SUPFAM" id="SSF51717">
    <property type="entry name" value="Dihydropteroate synthetase-like"/>
    <property type="match status" value="1"/>
</dbReference>
<dbReference type="GO" id="GO:0004156">
    <property type="term" value="F:dihydropteroate synthase activity"/>
    <property type="evidence" value="ECO:0007669"/>
    <property type="project" value="UniProtKB-EC"/>
</dbReference>
<keyword evidence="10" id="KW-0418">Kinase</keyword>
<evidence type="ECO:0000313" key="16">
    <source>
        <dbReference type="EMBL" id="KAL1508134.1"/>
    </source>
</evidence>
<reference evidence="16 17" key="1">
    <citation type="journal article" date="2024" name="Science">
        <title>Giant polyketide synthase enzymes in the biosynthesis of giant marine polyether toxins.</title>
        <authorList>
            <person name="Fallon T.R."/>
            <person name="Shende V.V."/>
            <person name="Wierzbicki I.H."/>
            <person name="Pendleton A.L."/>
            <person name="Watervoot N.F."/>
            <person name="Auber R.P."/>
            <person name="Gonzalez D.J."/>
            <person name="Wisecaver J.H."/>
            <person name="Moore B.S."/>
        </authorList>
    </citation>
    <scope>NUCLEOTIDE SEQUENCE [LARGE SCALE GENOMIC DNA]</scope>
    <source>
        <strain evidence="16 17">12B1</strain>
    </source>
</reference>
<dbReference type="EMBL" id="JBGBPQ010000017">
    <property type="protein sequence ID" value="KAL1508134.1"/>
    <property type="molecule type" value="Genomic_DNA"/>
</dbReference>
<evidence type="ECO:0000256" key="13">
    <source>
        <dbReference type="ARBA" id="ARBA00022909"/>
    </source>
</evidence>
<dbReference type="Gene3D" id="3.30.70.560">
    <property type="entry name" value="7,8-Dihydro-6-hydroxymethylpterin-pyrophosphokinase HPPK"/>
    <property type="match status" value="1"/>
</dbReference>
<comment type="similarity">
    <text evidence="6">In the C-terminal section; belongs to the DHPS family.</text>
</comment>
<dbReference type="GO" id="GO:0005740">
    <property type="term" value="C:mitochondrial envelope"/>
    <property type="evidence" value="ECO:0007669"/>
    <property type="project" value="TreeGrafter"/>
</dbReference>
<evidence type="ECO:0000256" key="4">
    <source>
        <dbReference type="ARBA" id="ARBA00004763"/>
    </source>
</evidence>
<dbReference type="Pfam" id="PF00809">
    <property type="entry name" value="Pterin_bind"/>
    <property type="match status" value="1"/>
</dbReference>
<dbReference type="GO" id="GO:0046872">
    <property type="term" value="F:metal ion binding"/>
    <property type="evidence" value="ECO:0007669"/>
    <property type="project" value="UniProtKB-KW"/>
</dbReference>
<gene>
    <name evidence="16" type="ORF">AB1Y20_007722</name>
</gene>
<dbReference type="PANTHER" id="PTHR20941">
    <property type="entry name" value="FOLATE SYNTHESIS PROTEINS"/>
    <property type="match status" value="1"/>
</dbReference>
<evidence type="ECO:0000259" key="15">
    <source>
        <dbReference type="PROSITE" id="PS50972"/>
    </source>
</evidence>
<sequence length="456" mass="48663">MRAVVALGANIGDRARTIGRAMRKLERYGTLEASASLYESAAAYVTAQPPFLNTVCALRSSLPPLELLRALKGIELELGRVPRERWGPREIDLDLLLYGDVAMSSDELELPHPRLTERDFVLQPLAELAPELLHPVLGRTVGELERALGGERLTRVAAVGGGVWRWGGGTRLAGVINATPDSFSDGGECEALEDAVRRGLAMQEAGADLIDVGAQSTRPGAQPVSPEEELKRAAPVVRGLRERGLHLPISVDTFYAQVAEELIACGASMINDISGGTYDSQMLPTIARLGVPSVLMHMRGTPQTMQQLASYQDVVAETRAELHARMVAAQAAGVRRWNLIADVGIGFAKSHQHNLALLREVHRFGRGTPTQGVVLSGKLGEAGGLGLPLLVGVSRKSFIGALLGGVPPKQRGWGTAAACAACIPHADLLRVHDVAEIKQVVLVADAIHRQLSDSAQ</sequence>
<comment type="catalytic activity">
    <reaction evidence="2">
        <text>6-hydroxymethyl-7,8-dihydropterin + ATP = (7,8-dihydropterin-6-yl)methyl diphosphate + AMP + H(+)</text>
        <dbReference type="Rhea" id="RHEA:11412"/>
        <dbReference type="ChEBI" id="CHEBI:15378"/>
        <dbReference type="ChEBI" id="CHEBI:30616"/>
        <dbReference type="ChEBI" id="CHEBI:44841"/>
        <dbReference type="ChEBI" id="CHEBI:72950"/>
        <dbReference type="ChEBI" id="CHEBI:456215"/>
        <dbReference type="EC" id="2.7.6.3"/>
    </reaction>
</comment>
<dbReference type="PROSITE" id="PS00794">
    <property type="entry name" value="HPPK"/>
    <property type="match status" value="1"/>
</dbReference>
<dbReference type="GO" id="GO:0003848">
    <property type="term" value="F:2-amino-4-hydroxy-6-hydroxymethyldihydropteridine diphosphokinase activity"/>
    <property type="evidence" value="ECO:0007669"/>
    <property type="project" value="UniProtKB-EC"/>
</dbReference>
<proteinExistence type="inferred from homology"/>
<dbReference type="GO" id="GO:0016301">
    <property type="term" value="F:kinase activity"/>
    <property type="evidence" value="ECO:0007669"/>
    <property type="project" value="UniProtKB-KW"/>
</dbReference>
<feature type="domain" description="Pterin-binding" evidence="15">
    <location>
        <begin position="170"/>
        <end position="442"/>
    </location>
</feature>
<dbReference type="GO" id="GO:0046654">
    <property type="term" value="P:tetrahydrofolate biosynthetic process"/>
    <property type="evidence" value="ECO:0007669"/>
    <property type="project" value="TreeGrafter"/>
</dbReference>
<dbReference type="InterPro" id="IPR000489">
    <property type="entry name" value="Pterin-binding_dom"/>
</dbReference>
<keyword evidence="14" id="KW-0511">Multifunctional enzyme</keyword>
<dbReference type="PANTHER" id="PTHR20941:SF1">
    <property type="entry name" value="FOLIC ACID SYNTHESIS PROTEIN FOL1"/>
    <property type="match status" value="1"/>
</dbReference>
<dbReference type="PROSITE" id="PS50972">
    <property type="entry name" value="PTERIN_BINDING"/>
    <property type="match status" value="1"/>
</dbReference>
<evidence type="ECO:0000256" key="7">
    <source>
        <dbReference type="ARBA" id="ARBA00022679"/>
    </source>
</evidence>
<name>A0AB34IXP2_PRYPA</name>
<evidence type="ECO:0000256" key="12">
    <source>
        <dbReference type="ARBA" id="ARBA00022842"/>
    </source>
</evidence>
<dbReference type="GO" id="GO:0046656">
    <property type="term" value="P:folic acid biosynthetic process"/>
    <property type="evidence" value="ECO:0007669"/>
    <property type="project" value="UniProtKB-KW"/>
</dbReference>
<keyword evidence="12" id="KW-0460">Magnesium</keyword>
<dbReference type="Pfam" id="PF01288">
    <property type="entry name" value="HPPK"/>
    <property type="match status" value="1"/>
</dbReference>
<organism evidence="16 17">
    <name type="scientific">Prymnesium parvum</name>
    <name type="common">Toxic golden alga</name>
    <dbReference type="NCBI Taxonomy" id="97485"/>
    <lineage>
        <taxon>Eukaryota</taxon>
        <taxon>Haptista</taxon>
        <taxon>Haptophyta</taxon>
        <taxon>Prymnesiophyceae</taxon>
        <taxon>Prymnesiales</taxon>
        <taxon>Prymnesiaceae</taxon>
        <taxon>Prymnesium</taxon>
    </lineage>
</organism>
<keyword evidence="11" id="KW-0067">ATP-binding</keyword>
<evidence type="ECO:0000256" key="9">
    <source>
        <dbReference type="ARBA" id="ARBA00022741"/>
    </source>
</evidence>
<comment type="pathway">
    <text evidence="5">Cofactor biosynthesis; tetrahydrofolate biosynthesis; 2-amino-4-hydroxy-6-hydroxymethyl-7,8-dihydropteridine diphosphate from 7,8-dihydroneopterin triphosphate: step 4/4.</text>
</comment>
<dbReference type="Gene3D" id="3.20.20.20">
    <property type="entry name" value="Dihydropteroate synthase-like"/>
    <property type="match status" value="1"/>
</dbReference>
<evidence type="ECO:0000256" key="10">
    <source>
        <dbReference type="ARBA" id="ARBA00022777"/>
    </source>
</evidence>
<keyword evidence="7" id="KW-0808">Transferase</keyword>
<dbReference type="InterPro" id="IPR045031">
    <property type="entry name" value="DHP_synth-like"/>
</dbReference>
<protein>
    <recommendedName>
        <fullName evidence="15">Pterin-binding domain-containing protein</fullName>
    </recommendedName>
</protein>
<dbReference type="InterPro" id="IPR006390">
    <property type="entry name" value="DHP_synth_dom"/>
</dbReference>
<evidence type="ECO:0000313" key="17">
    <source>
        <dbReference type="Proteomes" id="UP001515480"/>
    </source>
</evidence>
<dbReference type="FunFam" id="3.20.20.20:FF:000006">
    <property type="entry name" value="Dihydropteroate synthase"/>
    <property type="match status" value="1"/>
</dbReference>
<dbReference type="NCBIfam" id="TIGR01496">
    <property type="entry name" value="DHPS"/>
    <property type="match status" value="1"/>
</dbReference>
<evidence type="ECO:0000256" key="2">
    <source>
        <dbReference type="ARBA" id="ARBA00000198"/>
    </source>
</evidence>
<dbReference type="InterPro" id="IPR000550">
    <property type="entry name" value="Hppk"/>
</dbReference>
<evidence type="ECO:0000256" key="6">
    <source>
        <dbReference type="ARBA" id="ARBA00009951"/>
    </source>
</evidence>
<dbReference type="PROSITE" id="PS00793">
    <property type="entry name" value="DHPS_2"/>
    <property type="match status" value="1"/>
</dbReference>
<keyword evidence="13" id="KW-0289">Folate biosynthesis</keyword>
<evidence type="ECO:0000256" key="1">
    <source>
        <dbReference type="ARBA" id="ARBA00000012"/>
    </source>
</evidence>
<evidence type="ECO:0000256" key="11">
    <source>
        <dbReference type="ARBA" id="ARBA00022840"/>
    </source>
</evidence>
<dbReference type="Proteomes" id="UP001515480">
    <property type="component" value="Unassembled WGS sequence"/>
</dbReference>
<keyword evidence="8" id="KW-0479">Metal-binding</keyword>
<dbReference type="SUPFAM" id="SSF55083">
    <property type="entry name" value="6-hydroxymethyl-7,8-dihydropterin pyrophosphokinase, HPPK"/>
    <property type="match status" value="1"/>
</dbReference>
<evidence type="ECO:0000256" key="8">
    <source>
        <dbReference type="ARBA" id="ARBA00022723"/>
    </source>
</evidence>
<dbReference type="InterPro" id="IPR011005">
    <property type="entry name" value="Dihydropteroate_synth-like_sf"/>
</dbReference>
<comment type="caution">
    <text evidence="16">The sequence shown here is derived from an EMBL/GenBank/DDBJ whole genome shotgun (WGS) entry which is preliminary data.</text>
</comment>